<evidence type="ECO:0000256" key="1">
    <source>
        <dbReference type="SAM" id="Phobius"/>
    </source>
</evidence>
<name>A0A024GHG4_9STRA</name>
<keyword evidence="1" id="KW-0472">Membrane</keyword>
<organism evidence="2 3">
    <name type="scientific">Albugo candida</name>
    <dbReference type="NCBI Taxonomy" id="65357"/>
    <lineage>
        <taxon>Eukaryota</taxon>
        <taxon>Sar</taxon>
        <taxon>Stramenopiles</taxon>
        <taxon>Oomycota</taxon>
        <taxon>Peronosporomycetes</taxon>
        <taxon>Albuginales</taxon>
        <taxon>Albuginaceae</taxon>
        <taxon>Albugo</taxon>
    </lineage>
</organism>
<dbReference type="InParanoid" id="A0A024GHG4"/>
<reference evidence="2 3" key="1">
    <citation type="submission" date="2012-05" db="EMBL/GenBank/DDBJ databases">
        <title>Recombination and specialization in a pathogen metapopulation.</title>
        <authorList>
            <person name="Gardiner A."/>
            <person name="Kemen E."/>
            <person name="Schultz-Larsen T."/>
            <person name="MacLean D."/>
            <person name="Van Oosterhout C."/>
            <person name="Jones J.D.G."/>
        </authorList>
    </citation>
    <scope>NUCLEOTIDE SEQUENCE [LARGE SCALE GENOMIC DNA]</scope>
    <source>
        <strain evidence="2 3">Ac Nc2</strain>
    </source>
</reference>
<dbReference type="AlphaFoldDB" id="A0A024GHG4"/>
<sequence>MDIHSQSIKKIGKPGIQSVEQCIILGQSDLIVQESVHRIHIFFKLVNVAICGIAVECAFQSISDLELLQITRFLNGVGLEKILKNELKRTLIHLKTRLSTFPSAILTKITFPLIFFWAGTFD</sequence>
<protein>
    <submittedName>
        <fullName evidence="2">Uncharacterized protein</fullName>
    </submittedName>
</protein>
<evidence type="ECO:0000313" key="2">
    <source>
        <dbReference type="EMBL" id="CCI46333.1"/>
    </source>
</evidence>
<keyword evidence="1" id="KW-0812">Transmembrane</keyword>
<dbReference type="EMBL" id="CAIX01000123">
    <property type="protein sequence ID" value="CCI46333.1"/>
    <property type="molecule type" value="Genomic_DNA"/>
</dbReference>
<accession>A0A024GHG4</accession>
<keyword evidence="3" id="KW-1185">Reference proteome</keyword>
<feature type="transmembrane region" description="Helical" evidence="1">
    <location>
        <begin position="98"/>
        <end position="118"/>
    </location>
</feature>
<gene>
    <name evidence="2" type="ORF">BN9_072620</name>
</gene>
<keyword evidence="1" id="KW-1133">Transmembrane helix</keyword>
<proteinExistence type="predicted"/>
<evidence type="ECO:0000313" key="3">
    <source>
        <dbReference type="Proteomes" id="UP000053237"/>
    </source>
</evidence>
<dbReference type="Proteomes" id="UP000053237">
    <property type="component" value="Unassembled WGS sequence"/>
</dbReference>
<comment type="caution">
    <text evidence="2">The sequence shown here is derived from an EMBL/GenBank/DDBJ whole genome shotgun (WGS) entry which is preliminary data.</text>
</comment>